<proteinExistence type="predicted"/>
<reference evidence="2 3" key="1">
    <citation type="journal article" date="2016" name="Nat. Commun.">
        <title>Thousands of microbial genomes shed light on interconnected biogeochemical processes in an aquifer system.</title>
        <authorList>
            <person name="Anantharaman K."/>
            <person name="Brown C.T."/>
            <person name="Hug L.A."/>
            <person name="Sharon I."/>
            <person name="Castelle C.J."/>
            <person name="Probst A.J."/>
            <person name="Thomas B.C."/>
            <person name="Singh A."/>
            <person name="Wilkins M.J."/>
            <person name="Karaoz U."/>
            <person name="Brodie E.L."/>
            <person name="Williams K.H."/>
            <person name="Hubbard S.S."/>
            <person name="Banfield J.F."/>
        </authorList>
    </citation>
    <scope>NUCLEOTIDE SEQUENCE [LARGE SCALE GENOMIC DNA]</scope>
</reference>
<keyword evidence="1" id="KW-0472">Membrane</keyword>
<evidence type="ECO:0008006" key="4">
    <source>
        <dbReference type="Google" id="ProtNLM"/>
    </source>
</evidence>
<keyword evidence="1" id="KW-0812">Transmembrane</keyword>
<evidence type="ECO:0000256" key="1">
    <source>
        <dbReference type="SAM" id="Phobius"/>
    </source>
</evidence>
<gene>
    <name evidence="2" type="ORF">A2938_01470</name>
</gene>
<feature type="transmembrane region" description="Helical" evidence="1">
    <location>
        <begin position="47"/>
        <end position="65"/>
    </location>
</feature>
<feature type="transmembrane region" description="Helical" evidence="1">
    <location>
        <begin position="70"/>
        <end position="89"/>
    </location>
</feature>
<keyword evidence="1" id="KW-1133">Transmembrane helix</keyword>
<sequence length="115" mass="13032">MGRISSFLLRLGLAFAFLYPAYGFWKSPTDWVGYVPQFVQTSGIPEGTLMLVLAVFHLAIALWILSGWRIFIPSLIATVFLFSVVYFNWNQIDILFRDISLALASLALAWDARRA</sequence>
<comment type="caution">
    <text evidence="2">The sequence shown here is derived from an EMBL/GenBank/DDBJ whole genome shotgun (WGS) entry which is preliminary data.</text>
</comment>
<protein>
    <recommendedName>
        <fullName evidence="4">DoxX family protein</fullName>
    </recommendedName>
</protein>
<name>A0A1G2NDI1_9BACT</name>
<accession>A0A1G2NDI1</accession>
<dbReference type="EMBL" id="MHSA01000017">
    <property type="protein sequence ID" value="OHA34116.1"/>
    <property type="molecule type" value="Genomic_DNA"/>
</dbReference>
<dbReference type="Proteomes" id="UP000177797">
    <property type="component" value="Unassembled WGS sequence"/>
</dbReference>
<evidence type="ECO:0000313" key="2">
    <source>
        <dbReference type="EMBL" id="OHA34116.1"/>
    </source>
</evidence>
<dbReference type="AlphaFoldDB" id="A0A1G2NDI1"/>
<organism evidence="2 3">
    <name type="scientific">Candidatus Taylorbacteria bacterium RIFCSPLOWO2_01_FULL_48_100</name>
    <dbReference type="NCBI Taxonomy" id="1802322"/>
    <lineage>
        <taxon>Bacteria</taxon>
        <taxon>Candidatus Tayloriibacteriota</taxon>
    </lineage>
</organism>
<evidence type="ECO:0000313" key="3">
    <source>
        <dbReference type="Proteomes" id="UP000177797"/>
    </source>
</evidence>